<evidence type="ECO:0000313" key="2">
    <source>
        <dbReference type="EMBL" id="MBR7784084.1"/>
    </source>
</evidence>
<dbReference type="Gene3D" id="3.40.1580.10">
    <property type="entry name" value="SMI1/KNR4-like"/>
    <property type="match status" value="1"/>
</dbReference>
<feature type="domain" description="Knr4/Smi1-like" evidence="1">
    <location>
        <begin position="77"/>
        <end position="190"/>
    </location>
</feature>
<organism evidence="2 3">
    <name type="scientific">Undibacterium luofuense</name>
    <dbReference type="NCBI Taxonomy" id="2828733"/>
    <lineage>
        <taxon>Bacteria</taxon>
        <taxon>Pseudomonadati</taxon>
        <taxon>Pseudomonadota</taxon>
        <taxon>Betaproteobacteria</taxon>
        <taxon>Burkholderiales</taxon>
        <taxon>Oxalobacteraceae</taxon>
        <taxon>Undibacterium</taxon>
    </lineage>
</organism>
<sequence>MRLVPTAQHTPGSSFCRVLHPNAGAAGGYSEWAIPAAHLKTKGYSMDLARLNINIGGLPSCGYQGDVSVFDQVALLVGVPLPPSYLELIHTADGGHPEIGCFSPIGADDENMFEIDYFYAFDNLAVERIQDVIEKWTPFLGERTLPIGRDGGGNQIFLDMSSGSETVWIALHDQGMKKIKIAESFESFINSLRANPDFI</sequence>
<dbReference type="SUPFAM" id="SSF160631">
    <property type="entry name" value="SMI1/KNR4-like"/>
    <property type="match status" value="1"/>
</dbReference>
<proteinExistence type="predicted"/>
<dbReference type="InterPro" id="IPR037883">
    <property type="entry name" value="Knr4/Smi1-like_sf"/>
</dbReference>
<dbReference type="RefSeq" id="WP_212689351.1">
    <property type="nucleotide sequence ID" value="NZ_JAGSPN010000018.1"/>
</dbReference>
<accession>A0A941DQQ0</accession>
<gene>
    <name evidence="2" type="ORF">KDM89_18205</name>
</gene>
<dbReference type="EMBL" id="JAGSPN010000018">
    <property type="protein sequence ID" value="MBR7784084.1"/>
    <property type="molecule type" value="Genomic_DNA"/>
</dbReference>
<evidence type="ECO:0000313" key="3">
    <source>
        <dbReference type="Proteomes" id="UP000680067"/>
    </source>
</evidence>
<reference evidence="2" key="1">
    <citation type="submission" date="2021-04" db="EMBL/GenBank/DDBJ databases">
        <title>novel species isolated from subtropical streams in China.</title>
        <authorList>
            <person name="Lu H."/>
        </authorList>
    </citation>
    <scope>NUCLEOTIDE SEQUENCE</scope>
    <source>
        <strain evidence="2">LFS511W</strain>
    </source>
</reference>
<protein>
    <submittedName>
        <fullName evidence="2">SMI1/KNR4 family protein</fullName>
    </submittedName>
</protein>
<dbReference type="AlphaFoldDB" id="A0A941DQQ0"/>
<evidence type="ECO:0000259" key="1">
    <source>
        <dbReference type="Pfam" id="PF09346"/>
    </source>
</evidence>
<dbReference type="Pfam" id="PF09346">
    <property type="entry name" value="SMI1_KNR4"/>
    <property type="match status" value="1"/>
</dbReference>
<name>A0A941DQQ0_9BURK</name>
<keyword evidence="3" id="KW-1185">Reference proteome</keyword>
<dbReference type="InterPro" id="IPR018958">
    <property type="entry name" value="Knr4/Smi1-like_dom"/>
</dbReference>
<comment type="caution">
    <text evidence="2">The sequence shown here is derived from an EMBL/GenBank/DDBJ whole genome shotgun (WGS) entry which is preliminary data.</text>
</comment>
<dbReference type="Proteomes" id="UP000680067">
    <property type="component" value="Unassembled WGS sequence"/>
</dbReference>